<dbReference type="OrthoDB" id="1113695at2759"/>
<keyword evidence="4" id="KW-1185">Reference proteome</keyword>
<dbReference type="GO" id="GO:0004523">
    <property type="term" value="F:RNA-DNA hybrid ribonuclease activity"/>
    <property type="evidence" value="ECO:0007669"/>
    <property type="project" value="InterPro"/>
</dbReference>
<comment type="caution">
    <text evidence="3">The sequence shown here is derived from an EMBL/GenBank/DDBJ whole genome shotgun (WGS) entry which is preliminary data.</text>
</comment>
<dbReference type="InterPro" id="IPR044730">
    <property type="entry name" value="RNase_H-like_dom_plant"/>
</dbReference>
<dbReference type="GO" id="GO:0003676">
    <property type="term" value="F:nucleic acid binding"/>
    <property type="evidence" value="ECO:0007669"/>
    <property type="project" value="InterPro"/>
</dbReference>
<dbReference type="PANTHER" id="PTHR47074:SF75">
    <property type="entry name" value="RNASE H TYPE-1 DOMAIN-CONTAINING PROTEIN"/>
    <property type="match status" value="1"/>
</dbReference>
<dbReference type="Gene3D" id="3.30.420.10">
    <property type="entry name" value="Ribonuclease H-like superfamily/Ribonuclease H"/>
    <property type="match status" value="1"/>
</dbReference>
<feature type="domain" description="RNase H type-1" evidence="1">
    <location>
        <begin position="205"/>
        <end position="315"/>
    </location>
</feature>
<dbReference type="CDD" id="cd06222">
    <property type="entry name" value="RNase_H_like"/>
    <property type="match status" value="1"/>
</dbReference>
<dbReference type="Pfam" id="PF13456">
    <property type="entry name" value="RVT_3"/>
    <property type="match status" value="1"/>
</dbReference>
<dbReference type="Proteomes" id="UP000886595">
    <property type="component" value="Unassembled WGS sequence"/>
</dbReference>
<dbReference type="PANTHER" id="PTHR47074">
    <property type="entry name" value="BNAC02G40300D PROTEIN"/>
    <property type="match status" value="1"/>
</dbReference>
<organism evidence="3 4">
    <name type="scientific">Brassica carinata</name>
    <name type="common">Ethiopian mustard</name>
    <name type="synonym">Abyssinian cabbage</name>
    <dbReference type="NCBI Taxonomy" id="52824"/>
    <lineage>
        <taxon>Eukaryota</taxon>
        <taxon>Viridiplantae</taxon>
        <taxon>Streptophyta</taxon>
        <taxon>Embryophyta</taxon>
        <taxon>Tracheophyta</taxon>
        <taxon>Spermatophyta</taxon>
        <taxon>Magnoliopsida</taxon>
        <taxon>eudicotyledons</taxon>
        <taxon>Gunneridae</taxon>
        <taxon>Pentapetalae</taxon>
        <taxon>rosids</taxon>
        <taxon>malvids</taxon>
        <taxon>Brassicales</taxon>
        <taxon>Brassicaceae</taxon>
        <taxon>Brassiceae</taxon>
        <taxon>Brassica</taxon>
    </lineage>
</organism>
<dbReference type="Pfam" id="PF13966">
    <property type="entry name" value="zf-RVT"/>
    <property type="match status" value="1"/>
</dbReference>
<protein>
    <recommendedName>
        <fullName evidence="5">RNase H type-1 domain-containing protein</fullName>
    </recommendedName>
</protein>
<evidence type="ECO:0008006" key="5">
    <source>
        <dbReference type="Google" id="ProtNLM"/>
    </source>
</evidence>
<evidence type="ECO:0000259" key="2">
    <source>
        <dbReference type="Pfam" id="PF13966"/>
    </source>
</evidence>
<gene>
    <name evidence="3" type="ORF">Bca52824_056217</name>
</gene>
<reference evidence="3 4" key="1">
    <citation type="submission" date="2020-02" db="EMBL/GenBank/DDBJ databases">
        <authorList>
            <person name="Ma Q."/>
            <person name="Huang Y."/>
            <person name="Song X."/>
            <person name="Pei D."/>
        </authorList>
    </citation>
    <scope>NUCLEOTIDE SEQUENCE [LARGE SCALE GENOMIC DNA]</scope>
    <source>
        <strain evidence="3">Sxm20200214</strain>
        <tissue evidence="3">Leaf</tissue>
    </source>
</reference>
<name>A0A8X7UCK6_BRACI</name>
<dbReference type="InterPro" id="IPR002156">
    <property type="entry name" value="RNaseH_domain"/>
</dbReference>
<dbReference type="InterPro" id="IPR036397">
    <property type="entry name" value="RNaseH_sf"/>
</dbReference>
<proteinExistence type="predicted"/>
<evidence type="ECO:0000259" key="1">
    <source>
        <dbReference type="Pfam" id="PF13456"/>
    </source>
</evidence>
<evidence type="ECO:0000313" key="4">
    <source>
        <dbReference type="Proteomes" id="UP000886595"/>
    </source>
</evidence>
<accession>A0A8X7UCK6</accession>
<dbReference type="InterPro" id="IPR052929">
    <property type="entry name" value="RNase_H-like_EbsB-rel"/>
</dbReference>
<dbReference type="InterPro" id="IPR026960">
    <property type="entry name" value="RVT-Znf"/>
</dbReference>
<dbReference type="AlphaFoldDB" id="A0A8X7UCK6"/>
<sequence length="334" mass="37771">MLLPHLKEKILSIKPSKNGGEDKRIWLRKTSGEYTTKTGYYAALEAKQNLVNFNNGLKLFLWKMKQGALPVNRRLQILMITPTAKCVFCEAEETTLPRFFHCPLARQFWELTPFAATIDTLSVETIDSRLNMVLWQTPLPPTCISTTQIGAGILWAIWSTRNHKIFQDRSFTSQDTYIKVIPIPQIRSRTYDHHHVRFEGITCRSDGAWKLGILAAGVAWSFYNINGEIITSHRNLISYVNSPLVAEGLAMREAMDHTLSQGFNRVVFESDSKQLISTIKNGAWFSEIHGIASDITLLSNAFELVSFSFCNRIAVSLEDGLVKQKLGSFVPNTN</sequence>
<dbReference type="EMBL" id="JAAMPC010000012">
    <property type="protein sequence ID" value="KAG2273662.1"/>
    <property type="molecule type" value="Genomic_DNA"/>
</dbReference>
<feature type="domain" description="Reverse transcriptase zinc-binding" evidence="2">
    <location>
        <begin position="57"/>
        <end position="109"/>
    </location>
</feature>
<evidence type="ECO:0000313" key="3">
    <source>
        <dbReference type="EMBL" id="KAG2273662.1"/>
    </source>
</evidence>